<evidence type="ECO:0000256" key="3">
    <source>
        <dbReference type="ARBA" id="ARBA00023002"/>
    </source>
</evidence>
<keyword evidence="3" id="KW-0560">Oxidoreductase</keyword>
<protein>
    <submittedName>
        <fullName evidence="7">FAD-dependent oxidoreductase</fullName>
    </submittedName>
</protein>
<dbReference type="SUPFAM" id="SSF51905">
    <property type="entry name" value="FAD/NAD(P)-binding domain"/>
    <property type="match status" value="1"/>
</dbReference>
<sequence length="470" mass="50881">MNSLHTADSVAPENTSFNSLELSTTTADLTAPVISRSNVLVVGGGPAGVAAAVTAARSGATVTLLERYSSLGGLASGGMVLVLDDMINGQEITVTGIVSEYVERLQKLGLAVVPPADDRKTSEELWNKWGRYGTFDFHSHTNPKPICYAAAFDPDGWKRVSNDLVREAGVDLRLHSWFSRPIVDNGVIKGVICETKLGPQAFMADIVIDTTGDIDVASRAGASYAKDNYLTTLVFRLGNVNTDAAEAFEQANPKEARAINRKIKRLLGGAWELWWLKTPIDGVVWCNAPHMTGFDGTDPADMTAAEFAARDRISEAVDYVRANLPGFENCYMLDVASQMGVRQTRLLQGEYVMTKDDVTQRRHFADTVARGRDYYYPYRSLLPKEVDQLLVAGRHYSATPEAQKMSREIPPCMAMGQAVGVAAALAVENNLLVRDVSVLDIQQGMRRHGADPGDVPSSNATVDADAAVPA</sequence>
<evidence type="ECO:0000313" key="8">
    <source>
        <dbReference type="Proteomes" id="UP001524318"/>
    </source>
</evidence>
<evidence type="ECO:0000256" key="1">
    <source>
        <dbReference type="ARBA" id="ARBA00022485"/>
    </source>
</evidence>
<organism evidence="7 8">
    <name type="scientific">Pseudarthrobacter humi</name>
    <dbReference type="NCBI Taxonomy" id="2952523"/>
    <lineage>
        <taxon>Bacteria</taxon>
        <taxon>Bacillati</taxon>
        <taxon>Actinomycetota</taxon>
        <taxon>Actinomycetes</taxon>
        <taxon>Micrococcales</taxon>
        <taxon>Micrococcaceae</taxon>
        <taxon>Pseudarthrobacter</taxon>
    </lineage>
</organism>
<evidence type="ECO:0000256" key="6">
    <source>
        <dbReference type="SAM" id="MobiDB-lite"/>
    </source>
</evidence>
<dbReference type="InterPro" id="IPR039650">
    <property type="entry name" value="HdrA-like"/>
</dbReference>
<dbReference type="Pfam" id="PF12831">
    <property type="entry name" value="FAD_oxidored"/>
    <property type="match status" value="2"/>
</dbReference>
<keyword evidence="1" id="KW-0004">4Fe-4S</keyword>
<dbReference type="Proteomes" id="UP001524318">
    <property type="component" value="Unassembled WGS sequence"/>
</dbReference>
<accession>A0ABT1LKU9</accession>
<dbReference type="PANTHER" id="PTHR43498">
    <property type="entry name" value="FERREDOXIN:COB-COM HETERODISULFIDE REDUCTASE SUBUNIT A"/>
    <property type="match status" value="1"/>
</dbReference>
<keyword evidence="4" id="KW-0408">Iron</keyword>
<reference evidence="7 8" key="1">
    <citation type="submission" date="2022-06" db="EMBL/GenBank/DDBJ databases">
        <title>Pseudarthrobacter sp. strain RMG13 Genome sequencing and assembly.</title>
        <authorList>
            <person name="Kim I."/>
        </authorList>
    </citation>
    <scope>NUCLEOTIDE SEQUENCE [LARGE SCALE GENOMIC DNA]</scope>
    <source>
        <strain evidence="7 8">RMG13</strain>
    </source>
</reference>
<feature type="region of interest" description="Disordered" evidence="6">
    <location>
        <begin position="445"/>
        <end position="470"/>
    </location>
</feature>
<dbReference type="RefSeq" id="WP_254748074.1">
    <property type="nucleotide sequence ID" value="NZ_JANCLV010000002.1"/>
</dbReference>
<evidence type="ECO:0000313" key="7">
    <source>
        <dbReference type="EMBL" id="MCP8999078.1"/>
    </source>
</evidence>
<gene>
    <name evidence="7" type="ORF">NFC73_04895</name>
</gene>
<comment type="caution">
    <text evidence="7">The sequence shown here is derived from an EMBL/GenBank/DDBJ whole genome shotgun (WGS) entry which is preliminary data.</text>
</comment>
<evidence type="ECO:0000256" key="5">
    <source>
        <dbReference type="ARBA" id="ARBA00023014"/>
    </source>
</evidence>
<evidence type="ECO:0000256" key="2">
    <source>
        <dbReference type="ARBA" id="ARBA00022723"/>
    </source>
</evidence>
<dbReference type="PANTHER" id="PTHR43498:SF1">
    <property type="entry name" value="COB--COM HETERODISULFIDE REDUCTASE IRON-SULFUR SUBUNIT A"/>
    <property type="match status" value="1"/>
</dbReference>
<keyword evidence="2" id="KW-0479">Metal-binding</keyword>
<keyword evidence="5" id="KW-0411">Iron-sulfur</keyword>
<dbReference type="InterPro" id="IPR036188">
    <property type="entry name" value="FAD/NAD-bd_sf"/>
</dbReference>
<dbReference type="PRINTS" id="PR00419">
    <property type="entry name" value="ADXRDTASE"/>
</dbReference>
<dbReference type="Gene3D" id="3.50.50.60">
    <property type="entry name" value="FAD/NAD(P)-binding domain"/>
    <property type="match status" value="1"/>
</dbReference>
<evidence type="ECO:0000256" key="4">
    <source>
        <dbReference type="ARBA" id="ARBA00023004"/>
    </source>
</evidence>
<dbReference type="EMBL" id="JANCLV010000002">
    <property type="protein sequence ID" value="MCP8999078.1"/>
    <property type="molecule type" value="Genomic_DNA"/>
</dbReference>
<keyword evidence="8" id="KW-1185">Reference proteome</keyword>
<proteinExistence type="predicted"/>
<name>A0ABT1LKU9_9MICC</name>